<organism evidence="2 3">
    <name type="scientific">Saccharibacillus endophyticus</name>
    <dbReference type="NCBI Taxonomy" id="2060666"/>
    <lineage>
        <taxon>Bacteria</taxon>
        <taxon>Bacillati</taxon>
        <taxon>Bacillota</taxon>
        <taxon>Bacilli</taxon>
        <taxon>Bacillales</taxon>
        <taxon>Paenibacillaceae</taxon>
        <taxon>Saccharibacillus</taxon>
    </lineage>
</organism>
<comment type="caution">
    <text evidence="2">The sequence shown here is derived from an EMBL/GenBank/DDBJ whole genome shotgun (WGS) entry which is preliminary data.</text>
</comment>
<feature type="domain" description="HTH cro/C1-type" evidence="1">
    <location>
        <begin position="23"/>
        <end position="70"/>
    </location>
</feature>
<gene>
    <name evidence="2" type="ORF">GCM10007362_43130</name>
</gene>
<name>A0ABQ2A3P7_9BACL</name>
<dbReference type="EMBL" id="BMDD01000006">
    <property type="protein sequence ID" value="GGH85518.1"/>
    <property type="molecule type" value="Genomic_DNA"/>
</dbReference>
<dbReference type="SUPFAM" id="SSF47413">
    <property type="entry name" value="lambda repressor-like DNA-binding domains"/>
    <property type="match status" value="1"/>
</dbReference>
<dbReference type="Pfam" id="PF01381">
    <property type="entry name" value="HTH_3"/>
    <property type="match status" value="1"/>
</dbReference>
<proteinExistence type="predicted"/>
<dbReference type="CDD" id="cd00093">
    <property type="entry name" value="HTH_XRE"/>
    <property type="match status" value="1"/>
</dbReference>
<dbReference type="Proteomes" id="UP000605427">
    <property type="component" value="Unassembled WGS sequence"/>
</dbReference>
<dbReference type="InterPro" id="IPR010982">
    <property type="entry name" value="Lambda_DNA-bd_dom_sf"/>
</dbReference>
<sequence length="1362" mass="155147">MSSVNDEQKKELGRYIKENVIPKGMAVTEAAKLLSVGRSTLSNLLNGHTTLSVDMAAKMERAFGVDAKELMQMQTSYDKENVRTRGVASVAKTYVPPFLQLKANDIEQWASSTNTARMRLAVFLRTLVNSTGLGIQKVDFPGNDDAERPGWDGFIEAQDGTPWVPKGKSGWEFGVNADPRTKANKDYKKSLGQSTSEERAETTFVFVTTRRWPGKIAWRNEHAILNDWKDVIVLDSSDLEQWLEQSVSAQAWLANEMSIPAQGVKSLDRCWEEWIADSEPELSEVLFEEAIENFKNNTAIQSKFASKQSVIIHSDSTEEALAFLSCLFSHNNPELVSFRDQIAVFTKKDVLPNLAIKPLNMIAVITDRDVEREYATYRKNLNSIIVYPKNATNAKADLVLEPLSDQAFQKALESMGYNRDEARQLGRESGRSLTVLRRRLSKLEAIRTPQWMEDPTVSDILSTFLFAGTWNANNNADRAILSLLTNDMEYEEIEKEFGKLLILSDSPVWSIGHLRGMVSKIDTLYALNKKITWENIKCFLDIAELILDEDDPALDLPEDQQWAANIYDKTRECSSVLRENVAESVLLLAIHGNDLFEERYGHNIEYEVGKVIKKVLTPLTLRKLKAQSNELPVYAEAAPDTFLNILEKDLLSGSPELLKLMEPVPSGLFARSSRTGLLWALESIAWSPQYLRRVVRILAKLAQTKIEDNLSNKPIASLQSIFRSWMPQTTAPLELRMSALEHLAKDYPDIAWTICIQEINEVSMIGTYNYKPRWRTGANGKGEPVQHEERRAFLLKAFELTLSRNPQNVTTLGDLVACAAHIPSEYSDQIWSLIEKWSSTASDDDKSILREKIRVNAFSRRAKKKEANAIDAGSSARKIHAMLEPKNIVIRHEWLFKKQWVEESYEELEDDLIEDYRERLDKIEIMRKEALTEVLLKKGIEGIYNLASRGECASLIGDLIPDILEAKELLGFAEGILDLGPLENSQIRQSILSGFMHRVVYKNRENIVLELIKSRDLEEATELLLKAPFSKKIWDMLKLMDKRVQEQYWKKVSPTIFRGEDLDDLQYAINRLLAVGRPKAAFAHIQYDFERIPVRTLFKIVEAIILSDKSSSESYQLNQHSIAEVFKLLTQSGEFSTEQMIELEFPFIKILAYEGVGIPNLEKYIESNPEFFVHVLALAYKRADDKEDPEGWHAQDVETEVERAKVAYHLLENLSSIPGHNEKEELDPEKIKSWVQRVRELSEEVSRGDVCDNCLGKLFSKSPCGEDGVWPCEPVREAIEDIITESFSSGVMAGFYNARGVHWRGEGGDQERELSKKYDRWADLLEYHYPRIADIHRKMAKSYEFDAAHEDRSAKIKGRLIH</sequence>
<dbReference type="SMART" id="SM00530">
    <property type="entry name" value="HTH_XRE"/>
    <property type="match status" value="1"/>
</dbReference>
<accession>A0ABQ2A3P7</accession>
<evidence type="ECO:0000313" key="3">
    <source>
        <dbReference type="Proteomes" id="UP000605427"/>
    </source>
</evidence>
<keyword evidence="3" id="KW-1185">Reference proteome</keyword>
<evidence type="ECO:0000259" key="1">
    <source>
        <dbReference type="PROSITE" id="PS50943"/>
    </source>
</evidence>
<reference evidence="3" key="1">
    <citation type="journal article" date="2019" name="Int. J. Syst. Evol. Microbiol.">
        <title>The Global Catalogue of Microorganisms (GCM) 10K type strain sequencing project: providing services to taxonomists for standard genome sequencing and annotation.</title>
        <authorList>
            <consortium name="The Broad Institute Genomics Platform"/>
            <consortium name="The Broad Institute Genome Sequencing Center for Infectious Disease"/>
            <person name="Wu L."/>
            <person name="Ma J."/>
        </authorList>
    </citation>
    <scope>NUCLEOTIDE SEQUENCE [LARGE SCALE GENOMIC DNA]</scope>
    <source>
        <strain evidence="3">CCM 8702</strain>
    </source>
</reference>
<dbReference type="Gene3D" id="1.10.260.40">
    <property type="entry name" value="lambda repressor-like DNA-binding domains"/>
    <property type="match status" value="1"/>
</dbReference>
<dbReference type="PROSITE" id="PS50943">
    <property type="entry name" value="HTH_CROC1"/>
    <property type="match status" value="1"/>
</dbReference>
<protein>
    <recommendedName>
        <fullName evidence="1">HTH cro/C1-type domain-containing protein</fullName>
    </recommendedName>
</protein>
<dbReference type="InterPro" id="IPR001387">
    <property type="entry name" value="Cro/C1-type_HTH"/>
</dbReference>
<evidence type="ECO:0000313" key="2">
    <source>
        <dbReference type="EMBL" id="GGH85518.1"/>
    </source>
</evidence>